<keyword evidence="2" id="KW-1185">Reference proteome</keyword>
<dbReference type="EMBL" id="KZ613956">
    <property type="protein sequence ID" value="PMD33507.1"/>
    <property type="molecule type" value="Genomic_DNA"/>
</dbReference>
<dbReference type="OrthoDB" id="3142841at2759"/>
<dbReference type="PANTHER" id="PTHR33927:SF5">
    <property type="entry name" value="ENZYME, PUTATIVE (AFU_ORTHOLOGUE AFUA_8G01222)-RELATED"/>
    <property type="match status" value="1"/>
</dbReference>
<evidence type="ECO:0000313" key="2">
    <source>
        <dbReference type="Proteomes" id="UP000235786"/>
    </source>
</evidence>
<name>A0A2J6R4Q6_HYAVF</name>
<sequence>MSSAYGKAVIIDTRRMKREGKGRPNSTRIAWELYESEEAESVFVISNPKVTRKVVYGLESRGVPVFVAIWDS</sequence>
<organism evidence="1 2">
    <name type="scientific">Hyaloscypha variabilis (strain UAMH 11265 / GT02V1 / F)</name>
    <name type="common">Meliniomyces variabilis</name>
    <dbReference type="NCBI Taxonomy" id="1149755"/>
    <lineage>
        <taxon>Eukaryota</taxon>
        <taxon>Fungi</taxon>
        <taxon>Dikarya</taxon>
        <taxon>Ascomycota</taxon>
        <taxon>Pezizomycotina</taxon>
        <taxon>Leotiomycetes</taxon>
        <taxon>Helotiales</taxon>
        <taxon>Hyaloscyphaceae</taxon>
        <taxon>Hyaloscypha</taxon>
        <taxon>Hyaloscypha variabilis</taxon>
    </lineage>
</organism>
<dbReference type="Proteomes" id="UP000235786">
    <property type="component" value="Unassembled WGS sequence"/>
</dbReference>
<accession>A0A2J6R4Q6</accession>
<proteinExistence type="predicted"/>
<dbReference type="AlphaFoldDB" id="A0A2J6R4Q6"/>
<reference evidence="1 2" key="1">
    <citation type="submission" date="2016-04" db="EMBL/GenBank/DDBJ databases">
        <title>A degradative enzymes factory behind the ericoid mycorrhizal symbiosis.</title>
        <authorList>
            <consortium name="DOE Joint Genome Institute"/>
            <person name="Martino E."/>
            <person name="Morin E."/>
            <person name="Grelet G."/>
            <person name="Kuo A."/>
            <person name="Kohler A."/>
            <person name="Daghino S."/>
            <person name="Barry K."/>
            <person name="Choi C."/>
            <person name="Cichocki N."/>
            <person name="Clum A."/>
            <person name="Copeland A."/>
            <person name="Hainaut M."/>
            <person name="Haridas S."/>
            <person name="Labutti K."/>
            <person name="Lindquist E."/>
            <person name="Lipzen A."/>
            <person name="Khouja H.-R."/>
            <person name="Murat C."/>
            <person name="Ohm R."/>
            <person name="Olson A."/>
            <person name="Spatafora J."/>
            <person name="Veneault-Fourrey C."/>
            <person name="Henrissat B."/>
            <person name="Grigoriev I."/>
            <person name="Martin F."/>
            <person name="Perotto S."/>
        </authorList>
    </citation>
    <scope>NUCLEOTIDE SEQUENCE [LARGE SCALE GENOMIC DNA]</scope>
    <source>
        <strain evidence="1 2">F</strain>
    </source>
</reference>
<gene>
    <name evidence="1" type="ORF">L207DRAFT_469990</name>
</gene>
<dbReference type="InterPro" id="IPR052979">
    <property type="entry name" value="Adenylate-forming_domain"/>
</dbReference>
<evidence type="ECO:0000313" key="1">
    <source>
        <dbReference type="EMBL" id="PMD33507.1"/>
    </source>
</evidence>
<dbReference type="PANTHER" id="PTHR33927">
    <property type="entry name" value="TRANSMEMBRANE PROTEIN"/>
    <property type="match status" value="1"/>
</dbReference>
<protein>
    <submittedName>
        <fullName evidence="1">Uncharacterized protein</fullName>
    </submittedName>
</protein>
<feature type="non-terminal residue" evidence="1">
    <location>
        <position position="72"/>
    </location>
</feature>